<name>A0A100WGM9_MYCCR</name>
<gene>
    <name evidence="1" type="ORF">RMCC_5124</name>
</gene>
<evidence type="ECO:0000313" key="2">
    <source>
        <dbReference type="Proteomes" id="UP000069443"/>
    </source>
</evidence>
<protein>
    <submittedName>
        <fullName evidence="1">Uncharacterized protein</fullName>
    </submittedName>
</protein>
<comment type="caution">
    <text evidence="1">The sequence shown here is derived from an EMBL/GenBank/DDBJ whole genome shotgun (WGS) entry which is preliminary data.</text>
</comment>
<dbReference type="STRING" id="228230.RMCC_5124"/>
<accession>A0A100WGM9</accession>
<dbReference type="Proteomes" id="UP000069443">
    <property type="component" value="Unassembled WGS sequence"/>
</dbReference>
<dbReference type="AlphaFoldDB" id="A0A100WGM9"/>
<evidence type="ECO:0000313" key="1">
    <source>
        <dbReference type="EMBL" id="GAS98159.1"/>
    </source>
</evidence>
<organism evidence="1 2">
    <name type="scientific">Mycolicibacterium canariasense</name>
    <name type="common">Mycobacterium canariasense</name>
    <dbReference type="NCBI Taxonomy" id="228230"/>
    <lineage>
        <taxon>Bacteria</taxon>
        <taxon>Bacillati</taxon>
        <taxon>Actinomycetota</taxon>
        <taxon>Actinomycetes</taxon>
        <taxon>Mycobacteriales</taxon>
        <taxon>Mycobacteriaceae</taxon>
        <taxon>Mycolicibacterium</taxon>
    </lineage>
</organism>
<proteinExistence type="predicted"/>
<keyword evidence="2" id="KW-1185">Reference proteome</keyword>
<sequence>MLLGPVLVGIGSRRTPVSSWASRASGAPGKRSIAMGFFDKAKEKAREAAAAAQQGLHQPIDTAIFGGPSNRPVGADDPIWAPINGISLDDYAALARDARARRITDEAGMIALAQDRGWDPADTKAALDGWVQRMGQSMAVGQRFRQLLGY</sequence>
<dbReference type="EMBL" id="BCSY01000079">
    <property type="protein sequence ID" value="GAS98159.1"/>
    <property type="molecule type" value="Genomic_DNA"/>
</dbReference>
<reference evidence="2" key="2">
    <citation type="submission" date="2016-02" db="EMBL/GenBank/DDBJ databases">
        <title>Draft genome sequence of five rapidly growing Mycobacterium species.</title>
        <authorList>
            <person name="Katahira K."/>
            <person name="Gotou Y."/>
            <person name="Iida K."/>
            <person name="Ogura Y."/>
            <person name="Hayashi T."/>
        </authorList>
    </citation>
    <scope>NUCLEOTIDE SEQUENCE [LARGE SCALE GENOMIC DNA]</scope>
    <source>
        <strain evidence="2">JCM15298</strain>
    </source>
</reference>
<reference evidence="2" key="1">
    <citation type="journal article" date="2016" name="Genome Announc.">
        <title>Draft Genome Sequences of Five Rapidly Growing Mycobacterium Species, M. thermoresistibile, M. fortuitum subsp. acetamidolyticum, M. canariasense, M. brisbanense, and M. novocastrense.</title>
        <authorList>
            <person name="Katahira K."/>
            <person name="Ogura Y."/>
            <person name="Gotoh Y."/>
            <person name="Hayashi T."/>
        </authorList>
    </citation>
    <scope>NUCLEOTIDE SEQUENCE [LARGE SCALE GENOMIC DNA]</scope>
    <source>
        <strain evidence="2">JCM15298</strain>
    </source>
</reference>